<gene>
    <name evidence="2" type="ORF">IMF26_09510</name>
</gene>
<proteinExistence type="predicted"/>
<dbReference type="PANTHER" id="PTHR43135">
    <property type="entry name" value="ALPHA-D-RIBOSE 1-METHYLPHOSPHONATE 5-TRIPHOSPHATE DIPHOSPHATASE"/>
    <property type="match status" value="1"/>
</dbReference>
<name>A0AAT9LAU0_9FIRM</name>
<accession>A0AAT9LAU0</accession>
<dbReference type="InterPro" id="IPR051781">
    <property type="entry name" value="Metallo-dep_Hydrolase"/>
</dbReference>
<sequence length="385" mass="41146">MLAIKNGKIFTVTGPVIEKGTILVENGKIVEVGENVSVPAGAEVVDASGKLIFPGFIDAHCHLGMWETAIGFEGDDGNEMTDPVTPHLRAIDGFNPLDDTVREAREGGVTACATGPGSANVIGGTFMAIKTVGDRVDDMVIKDPVAMKIAFGENPKRVYNSKNKMPMTRMGTAALLREALSKAKRYKEQIERAGDDLSKFPAFDAKLEALLPVLRGEIPLKAHAHRADDIFTALRIAKEFGVKITLDHCTEGHLIAGHIAKEGVPAIVGPSFGHKTKFELKNKTFETPGILARAGIKVAITTDSPVVPLETLPLMAGFAVKSGMDPEAALKAITINPAEIIGIQDRVGSLEPGKDADIAIFEGHPFEIASKAWMVLIDGKVVFKR</sequence>
<dbReference type="InterPro" id="IPR032466">
    <property type="entry name" value="Metal_Hydrolase"/>
</dbReference>
<dbReference type="AlphaFoldDB" id="A0AAT9LAU0"/>
<dbReference type="CDD" id="cd01309">
    <property type="entry name" value="Met_dep_hydrolase_C"/>
    <property type="match status" value="1"/>
</dbReference>
<dbReference type="EMBL" id="CP062796">
    <property type="protein sequence ID" value="QUL98255.1"/>
    <property type="molecule type" value="Genomic_DNA"/>
</dbReference>
<dbReference type="SUPFAM" id="SSF51556">
    <property type="entry name" value="Metallo-dependent hydrolases"/>
    <property type="match status" value="1"/>
</dbReference>
<dbReference type="Pfam" id="PF01979">
    <property type="entry name" value="Amidohydro_1"/>
    <property type="match status" value="1"/>
</dbReference>
<evidence type="ECO:0000259" key="1">
    <source>
        <dbReference type="Pfam" id="PF01979"/>
    </source>
</evidence>
<organism evidence="2">
    <name type="scientific">Candidatus Fermentithermobacillus carboniphilus</name>
    <dbReference type="NCBI Taxonomy" id="3085328"/>
    <lineage>
        <taxon>Bacteria</taxon>
        <taxon>Bacillati</taxon>
        <taxon>Bacillota</taxon>
        <taxon>Candidatus Fermentithermobacillia</taxon>
        <taxon>Candidatus Fermentithermobacillales</taxon>
        <taxon>Candidatus Fermentithermobacillaceae</taxon>
        <taxon>Candidatus Fermentithermobacillus</taxon>
    </lineage>
</organism>
<dbReference type="PANTHER" id="PTHR43135:SF3">
    <property type="entry name" value="ALPHA-D-RIBOSE 1-METHYLPHOSPHONATE 5-TRIPHOSPHATE DIPHOSPHATASE"/>
    <property type="match status" value="1"/>
</dbReference>
<reference evidence="2" key="1">
    <citation type="submission" date="2020-10" db="EMBL/GenBank/DDBJ databases">
        <authorList>
            <person name="Kadnikov V."/>
            <person name="Beletsky A.V."/>
            <person name="Mardanov A.V."/>
            <person name="Karnachuk O.V."/>
            <person name="Ravin N.V."/>
        </authorList>
    </citation>
    <scope>NUCLEOTIDE SEQUENCE</scope>
    <source>
        <strain evidence="2">Bu02</strain>
    </source>
</reference>
<reference evidence="2" key="2">
    <citation type="journal article" date="2023" name="Biology">
        <title>Prokaryotic Life Associated with Coal-Fire Gas Vents Revealed by Metagenomics.</title>
        <authorList>
            <person name="Kadnikov V.V."/>
            <person name="Mardanov A.V."/>
            <person name="Beletsky A.V."/>
            <person name="Karnachuk O.V."/>
            <person name="Ravin N.V."/>
        </authorList>
    </citation>
    <scope>NUCLEOTIDE SEQUENCE</scope>
    <source>
        <strain evidence="2">Bu02</strain>
    </source>
</reference>
<dbReference type="GO" id="GO:0016810">
    <property type="term" value="F:hydrolase activity, acting on carbon-nitrogen (but not peptide) bonds"/>
    <property type="evidence" value="ECO:0007669"/>
    <property type="project" value="InterPro"/>
</dbReference>
<dbReference type="Gene3D" id="2.30.40.10">
    <property type="entry name" value="Urease, subunit C, domain 1"/>
    <property type="match status" value="1"/>
</dbReference>
<protein>
    <submittedName>
        <fullName evidence="2">Amidohydrolase</fullName>
    </submittedName>
</protein>
<dbReference type="Gene3D" id="3.20.20.140">
    <property type="entry name" value="Metal-dependent hydrolases"/>
    <property type="match status" value="1"/>
</dbReference>
<evidence type="ECO:0000313" key="2">
    <source>
        <dbReference type="EMBL" id="QUL98255.1"/>
    </source>
</evidence>
<feature type="domain" description="Amidohydrolase-related" evidence="1">
    <location>
        <begin position="52"/>
        <end position="382"/>
    </location>
</feature>
<dbReference type="SUPFAM" id="SSF51338">
    <property type="entry name" value="Composite domain of metallo-dependent hydrolases"/>
    <property type="match status" value="1"/>
</dbReference>
<dbReference type="InterPro" id="IPR011059">
    <property type="entry name" value="Metal-dep_hydrolase_composite"/>
</dbReference>
<dbReference type="KEGG" id="fcz:IMF26_09510"/>
<dbReference type="InterPro" id="IPR006680">
    <property type="entry name" value="Amidohydro-rel"/>
</dbReference>